<evidence type="ECO:0000256" key="3">
    <source>
        <dbReference type="SAM" id="SignalP"/>
    </source>
</evidence>
<feature type="transmembrane region" description="Helical" evidence="2">
    <location>
        <begin position="207"/>
        <end position="230"/>
    </location>
</feature>
<organism evidence="4 5">
    <name type="scientific">Microbacterium thalli</name>
    <dbReference type="NCBI Taxonomy" id="3027921"/>
    <lineage>
        <taxon>Bacteria</taxon>
        <taxon>Bacillati</taxon>
        <taxon>Actinomycetota</taxon>
        <taxon>Actinomycetes</taxon>
        <taxon>Micrococcales</taxon>
        <taxon>Microbacteriaceae</taxon>
        <taxon>Microbacterium</taxon>
    </lineage>
</organism>
<feature type="transmembrane region" description="Helical" evidence="2">
    <location>
        <begin position="310"/>
        <end position="332"/>
    </location>
</feature>
<dbReference type="InterPro" id="IPR045782">
    <property type="entry name" value="TrbL_3"/>
</dbReference>
<keyword evidence="2" id="KW-0812">Transmembrane</keyword>
<accession>A0ABT5SM63</accession>
<dbReference type="Pfam" id="PF19590">
    <property type="entry name" value="TrbL_3"/>
    <property type="match status" value="1"/>
</dbReference>
<feature type="compositionally biased region" description="Low complexity" evidence="1">
    <location>
        <begin position="466"/>
        <end position="477"/>
    </location>
</feature>
<feature type="transmembrane region" description="Helical" evidence="2">
    <location>
        <begin position="353"/>
        <end position="374"/>
    </location>
</feature>
<evidence type="ECO:0000256" key="1">
    <source>
        <dbReference type="SAM" id="MobiDB-lite"/>
    </source>
</evidence>
<evidence type="ECO:0000313" key="5">
    <source>
        <dbReference type="Proteomes" id="UP001218170"/>
    </source>
</evidence>
<name>A0ABT5SM63_9MICO</name>
<keyword evidence="5" id="KW-1185">Reference proteome</keyword>
<dbReference type="Proteomes" id="UP001218170">
    <property type="component" value="Unassembled WGS sequence"/>
</dbReference>
<feature type="signal peptide" evidence="3">
    <location>
        <begin position="1"/>
        <end position="27"/>
    </location>
</feature>
<proteinExistence type="predicted"/>
<keyword evidence="2" id="KW-1133">Transmembrane helix</keyword>
<sequence length="511" mass="51568">MNVRVRLIALAALVVGLVAGGGASASAWDGAPARHGEPATVAAAVEDAPVTGELWSSPAVPVTCNRSGDTVHCTPDNSDDTVERACYFGVDSASGPLTVCSIASANQSVLDGDGKKLDYQWGCQLGDVPCAFMEGTAETLSAEAINFGSRAQSALSFNTNTHLWTTAITEWSFWAWAVLIVVLGAGIVAITMAAFEGGGSGALQAFLRFFLTVPLTQFSLWLVGTLLNSIDLLVKEIFATSDVFGTLQAMLFGGGSVAPLSGVLNTGIVFVATGLMYLVMMVRNIGLAGLILVMPLAWMLFPVRSIGKQWVIRYAAAVVSLLLASPIMMSLFRFLTEGLRSVSSIWDPAIWPYMLGMIVICFAPFAVFTLFSFAGSSAIDAAASGAGRSAAGAAGRVTRAVPRPRVGVPPAGMAPRGGGSGGGRGSGGGVGVPKGPSAPAGSPRSASPGSSPATGARPPAGGGGSSPVRTPSQAAAPAPAPAPGGGGAVPQPRPSTAGPVSGPASPSGVRR</sequence>
<evidence type="ECO:0000313" key="4">
    <source>
        <dbReference type="EMBL" id="MDD7963107.1"/>
    </source>
</evidence>
<feature type="chain" id="PRO_5045210338" description="TrbL/VirB6 plasmid conjugal transfer protein" evidence="3">
    <location>
        <begin position="28"/>
        <end position="511"/>
    </location>
</feature>
<dbReference type="EMBL" id="JAQZCI010000003">
    <property type="protein sequence ID" value="MDD7963107.1"/>
    <property type="molecule type" value="Genomic_DNA"/>
</dbReference>
<comment type="caution">
    <text evidence="4">The sequence shown here is derived from an EMBL/GenBank/DDBJ whole genome shotgun (WGS) entry which is preliminary data.</text>
</comment>
<feature type="compositionally biased region" description="Low complexity" evidence="1">
    <location>
        <begin position="433"/>
        <end position="459"/>
    </location>
</feature>
<feature type="compositionally biased region" description="Low complexity" evidence="1">
    <location>
        <begin position="393"/>
        <end position="414"/>
    </location>
</feature>
<feature type="compositionally biased region" description="Gly residues" evidence="1">
    <location>
        <begin position="415"/>
        <end position="432"/>
    </location>
</feature>
<feature type="transmembrane region" description="Helical" evidence="2">
    <location>
        <begin position="285"/>
        <end position="304"/>
    </location>
</feature>
<gene>
    <name evidence="4" type="ORF">PUW80_12195</name>
</gene>
<dbReference type="RefSeq" id="WP_274264790.1">
    <property type="nucleotide sequence ID" value="NZ_JAQZCI010000003.1"/>
</dbReference>
<feature type="transmembrane region" description="Helical" evidence="2">
    <location>
        <begin position="250"/>
        <end position="278"/>
    </location>
</feature>
<keyword evidence="3" id="KW-0732">Signal</keyword>
<keyword evidence="2" id="KW-0472">Membrane</keyword>
<protein>
    <recommendedName>
        <fullName evidence="6">TrbL/VirB6 plasmid conjugal transfer protein</fullName>
    </recommendedName>
</protein>
<reference evidence="4 5" key="1">
    <citation type="submission" date="2023-02" db="EMBL/GenBank/DDBJ databases">
        <title>Study of novel species of the Microbacterium genus.</title>
        <authorList>
            <person name="Arroyo-Herrera I."/>
            <person name="Roman-Ponce B."/>
            <person name="Vasquez-Murrieta M.S."/>
        </authorList>
    </citation>
    <scope>NUCLEOTIDE SEQUENCE [LARGE SCALE GENOMIC DNA]</scope>
    <source>
        <strain evidence="4 5">NE1TT3</strain>
    </source>
</reference>
<feature type="region of interest" description="Disordered" evidence="1">
    <location>
        <begin position="393"/>
        <end position="511"/>
    </location>
</feature>
<evidence type="ECO:0008006" key="6">
    <source>
        <dbReference type="Google" id="ProtNLM"/>
    </source>
</evidence>
<feature type="transmembrane region" description="Helical" evidence="2">
    <location>
        <begin position="173"/>
        <end position="195"/>
    </location>
</feature>
<evidence type="ECO:0000256" key="2">
    <source>
        <dbReference type="SAM" id="Phobius"/>
    </source>
</evidence>